<organism evidence="1 2">
    <name type="scientific">Rubinisphaera italica</name>
    <dbReference type="NCBI Taxonomy" id="2527969"/>
    <lineage>
        <taxon>Bacteria</taxon>
        <taxon>Pseudomonadati</taxon>
        <taxon>Planctomycetota</taxon>
        <taxon>Planctomycetia</taxon>
        <taxon>Planctomycetales</taxon>
        <taxon>Planctomycetaceae</taxon>
        <taxon>Rubinisphaera</taxon>
    </lineage>
</organism>
<accession>A0A5C5XS41</accession>
<dbReference type="AlphaFoldDB" id="A0A5C5XS41"/>
<keyword evidence="2" id="KW-1185">Reference proteome</keyword>
<name>A0A5C5XS41_9PLAN</name>
<evidence type="ECO:0000313" key="2">
    <source>
        <dbReference type="Proteomes" id="UP000316095"/>
    </source>
</evidence>
<evidence type="ECO:0008006" key="3">
    <source>
        <dbReference type="Google" id="ProtNLM"/>
    </source>
</evidence>
<proteinExistence type="predicted"/>
<comment type="caution">
    <text evidence="1">The sequence shown here is derived from an EMBL/GenBank/DDBJ whole genome shotgun (WGS) entry which is preliminary data.</text>
</comment>
<sequence>MMPKKYVVQLSGEERSWLSAMVKKGNGAAYRIRHANILLKVDASGPA</sequence>
<dbReference type="RefSeq" id="WP_165441979.1">
    <property type="nucleotide sequence ID" value="NZ_SJPG01000001.1"/>
</dbReference>
<dbReference type="EMBL" id="SJPG01000001">
    <property type="protein sequence ID" value="TWT64552.1"/>
    <property type="molecule type" value="Genomic_DNA"/>
</dbReference>
<dbReference type="Proteomes" id="UP000316095">
    <property type="component" value="Unassembled WGS sequence"/>
</dbReference>
<gene>
    <name evidence="1" type="ORF">Pan54_53170</name>
</gene>
<evidence type="ECO:0000313" key="1">
    <source>
        <dbReference type="EMBL" id="TWT64552.1"/>
    </source>
</evidence>
<reference evidence="1 2" key="1">
    <citation type="submission" date="2019-02" db="EMBL/GenBank/DDBJ databases">
        <title>Deep-cultivation of Planctomycetes and their phenomic and genomic characterization uncovers novel biology.</title>
        <authorList>
            <person name="Wiegand S."/>
            <person name="Jogler M."/>
            <person name="Boedeker C."/>
            <person name="Pinto D."/>
            <person name="Vollmers J."/>
            <person name="Rivas-Marin E."/>
            <person name="Kohn T."/>
            <person name="Peeters S.H."/>
            <person name="Heuer A."/>
            <person name="Rast P."/>
            <person name="Oberbeckmann S."/>
            <person name="Bunk B."/>
            <person name="Jeske O."/>
            <person name="Meyerdierks A."/>
            <person name="Storesund J.E."/>
            <person name="Kallscheuer N."/>
            <person name="Luecker S."/>
            <person name="Lage O.M."/>
            <person name="Pohl T."/>
            <person name="Merkel B.J."/>
            <person name="Hornburger P."/>
            <person name="Mueller R.-W."/>
            <person name="Bruemmer F."/>
            <person name="Labrenz M."/>
            <person name="Spormann A.M."/>
            <person name="Op Den Camp H."/>
            <person name="Overmann J."/>
            <person name="Amann R."/>
            <person name="Jetten M.S.M."/>
            <person name="Mascher T."/>
            <person name="Medema M.H."/>
            <person name="Devos D.P."/>
            <person name="Kaster A.-K."/>
            <person name="Ovreas L."/>
            <person name="Rohde M."/>
            <person name="Galperin M.Y."/>
            <person name="Jogler C."/>
        </authorList>
    </citation>
    <scope>NUCLEOTIDE SEQUENCE [LARGE SCALE GENOMIC DNA]</scope>
    <source>
        <strain evidence="1 2">Pan54</strain>
    </source>
</reference>
<protein>
    <recommendedName>
        <fullName evidence="3">IS630 family transposase</fullName>
    </recommendedName>
</protein>